<keyword evidence="1" id="KW-1133">Transmembrane helix</keyword>
<sequence>MDPKQLLLIGAGTAVVGGGATSAYFLIPERKEATVESQSSGEVVKNTTSLRATLTGVEFLNTKDDTHKTAWGKLVDKFHELGEAGTIKISASIAPKSSNPDNKDSNIKILKDACDALLAMTEFQDGDKDIAKNWCSTTSPLLAEARPNPASIGS</sequence>
<keyword evidence="3" id="KW-1185">Reference proteome</keyword>
<dbReference type="EMBL" id="LWUJ01000010">
    <property type="protein sequence ID" value="OAL10435.1"/>
    <property type="molecule type" value="Genomic_DNA"/>
</dbReference>
<proteinExistence type="predicted"/>
<evidence type="ECO:0000256" key="1">
    <source>
        <dbReference type="SAM" id="Phobius"/>
    </source>
</evidence>
<dbReference type="STRING" id="432608.A6V39_00025"/>
<evidence type="ECO:0000313" key="2">
    <source>
        <dbReference type="EMBL" id="OAL10435.1"/>
    </source>
</evidence>
<keyword evidence="1" id="KW-0472">Membrane</keyword>
<dbReference type="Proteomes" id="UP000077623">
    <property type="component" value="Unassembled WGS sequence"/>
</dbReference>
<keyword evidence="1" id="KW-0812">Transmembrane</keyword>
<comment type="caution">
    <text evidence="2">The sequence shown here is derived from an EMBL/GenBank/DDBJ whole genome shotgun (WGS) entry which is preliminary data.</text>
</comment>
<dbReference type="AlphaFoldDB" id="A0A1A9QEQ0"/>
<accession>A0A1A9QEQ0</accession>
<feature type="transmembrane region" description="Helical" evidence="1">
    <location>
        <begin position="6"/>
        <end position="27"/>
    </location>
</feature>
<gene>
    <name evidence="2" type="ORF">A6V39_00025</name>
</gene>
<organism evidence="2 3">
    <name type="scientific">Candidatus Mycoplasma haematobovis</name>
    <dbReference type="NCBI Taxonomy" id="432608"/>
    <lineage>
        <taxon>Bacteria</taxon>
        <taxon>Bacillati</taxon>
        <taxon>Mycoplasmatota</taxon>
        <taxon>Mollicutes</taxon>
        <taxon>Mycoplasmataceae</taxon>
        <taxon>Mycoplasma</taxon>
    </lineage>
</organism>
<protein>
    <submittedName>
        <fullName evidence="2">Uncharacterized protein</fullName>
    </submittedName>
</protein>
<reference evidence="3" key="1">
    <citation type="submission" date="2016-04" db="EMBL/GenBank/DDBJ databases">
        <authorList>
            <person name="Quiroz-Castaneda R.E."/>
            <person name="Martinez-Ocampo F."/>
        </authorList>
    </citation>
    <scope>NUCLEOTIDE SEQUENCE [LARGE SCALE GENOMIC DNA]</scope>
    <source>
        <strain evidence="3">INIFAP01</strain>
    </source>
</reference>
<evidence type="ECO:0000313" key="3">
    <source>
        <dbReference type="Proteomes" id="UP000077623"/>
    </source>
</evidence>
<dbReference type="RefSeq" id="WP_187149668.1">
    <property type="nucleotide sequence ID" value="NZ_LWUJ01000010.1"/>
</dbReference>
<name>A0A1A9QEQ0_9MOLU</name>